<gene>
    <name evidence="2" type="ORF">GCM10009090_05370</name>
</gene>
<feature type="compositionally biased region" description="Basic and acidic residues" evidence="1">
    <location>
        <begin position="18"/>
        <end position="30"/>
    </location>
</feature>
<sequence>MTTLRSTKAVPPTQIYSKPREDKRAAHEEIQSQLDAFQRSGGRIEKLGNTPLRKSA</sequence>
<feature type="region of interest" description="Disordered" evidence="1">
    <location>
        <begin position="1"/>
        <end position="56"/>
    </location>
</feature>
<reference evidence="2" key="1">
    <citation type="journal article" date="2014" name="Int. J. Syst. Evol. Microbiol.">
        <title>Complete genome sequence of Corynebacterium casei LMG S-19264T (=DSM 44701T), isolated from a smear-ripened cheese.</title>
        <authorList>
            <consortium name="US DOE Joint Genome Institute (JGI-PGF)"/>
            <person name="Walter F."/>
            <person name="Albersmeier A."/>
            <person name="Kalinowski J."/>
            <person name="Ruckert C."/>
        </authorList>
    </citation>
    <scope>NUCLEOTIDE SEQUENCE</scope>
    <source>
        <strain evidence="2">JCM 13306</strain>
    </source>
</reference>
<evidence type="ECO:0000313" key="2">
    <source>
        <dbReference type="EMBL" id="GHH48055.1"/>
    </source>
</evidence>
<evidence type="ECO:0000256" key="1">
    <source>
        <dbReference type="SAM" id="MobiDB-lite"/>
    </source>
</evidence>
<protein>
    <submittedName>
        <fullName evidence="2">Uncharacterized protein</fullName>
    </submittedName>
</protein>
<comment type="caution">
    <text evidence="2">The sequence shown here is derived from an EMBL/GenBank/DDBJ whole genome shotgun (WGS) entry which is preliminary data.</text>
</comment>
<dbReference type="Proteomes" id="UP000623958">
    <property type="component" value="Unassembled WGS sequence"/>
</dbReference>
<dbReference type="RefSeq" id="WP_177497525.1">
    <property type="nucleotide sequence ID" value="NZ_BNBA01000003.1"/>
</dbReference>
<proteinExistence type="predicted"/>
<reference evidence="2" key="2">
    <citation type="submission" date="2020-09" db="EMBL/GenBank/DDBJ databases">
        <authorList>
            <person name="Sun Q."/>
            <person name="Ohkuma M."/>
        </authorList>
    </citation>
    <scope>NUCLEOTIDE SEQUENCE</scope>
    <source>
        <strain evidence="2">JCM 13306</strain>
    </source>
</reference>
<dbReference type="EMBL" id="BNBA01000003">
    <property type="protein sequence ID" value="GHH48055.1"/>
    <property type="molecule type" value="Genomic_DNA"/>
</dbReference>
<accession>A0A919F584</accession>
<keyword evidence="3" id="KW-1185">Reference proteome</keyword>
<evidence type="ECO:0000313" key="3">
    <source>
        <dbReference type="Proteomes" id="UP000623958"/>
    </source>
</evidence>
<name>A0A919F584_9XANT</name>
<organism evidence="2 3">
    <name type="scientific">Xanthomonas boreopolis</name>
    <dbReference type="NCBI Taxonomy" id="86183"/>
    <lineage>
        <taxon>Bacteria</taxon>
        <taxon>Pseudomonadati</taxon>
        <taxon>Pseudomonadota</taxon>
        <taxon>Gammaproteobacteria</taxon>
        <taxon>Lysobacterales</taxon>
        <taxon>Lysobacteraceae</taxon>
        <taxon>Xanthomonas</taxon>
    </lineage>
</organism>
<dbReference type="AlphaFoldDB" id="A0A919F584"/>